<feature type="transmembrane region" description="Helical" evidence="1">
    <location>
        <begin position="46"/>
        <end position="65"/>
    </location>
</feature>
<dbReference type="AlphaFoldDB" id="A0A2C6JVU8"/>
<keyword evidence="1" id="KW-1133">Transmembrane helix</keyword>
<keyword evidence="1" id="KW-0472">Membrane</keyword>
<dbReference type="Proteomes" id="UP000221165">
    <property type="component" value="Unassembled WGS sequence"/>
</dbReference>
<keyword evidence="3" id="KW-1185">Reference proteome</keyword>
<dbReference type="EMBL" id="MIGC01003812">
    <property type="protein sequence ID" value="PHJ18891.1"/>
    <property type="molecule type" value="Genomic_DNA"/>
</dbReference>
<dbReference type="RefSeq" id="XP_067920595.1">
    <property type="nucleotide sequence ID" value="XM_068067429.1"/>
</dbReference>
<dbReference type="VEuPathDB" id="ToxoDB:CSUI_007281"/>
<name>A0A2C6JVU8_9APIC</name>
<evidence type="ECO:0000256" key="1">
    <source>
        <dbReference type="SAM" id="Phobius"/>
    </source>
</evidence>
<evidence type="ECO:0000313" key="3">
    <source>
        <dbReference type="Proteomes" id="UP000221165"/>
    </source>
</evidence>
<feature type="non-terminal residue" evidence="2">
    <location>
        <position position="74"/>
    </location>
</feature>
<protein>
    <submittedName>
        <fullName evidence="2">Uncharacterized protein</fullName>
    </submittedName>
</protein>
<comment type="caution">
    <text evidence="2">The sequence shown here is derived from an EMBL/GenBank/DDBJ whole genome shotgun (WGS) entry which is preliminary data.</text>
</comment>
<organism evidence="2 3">
    <name type="scientific">Cystoisospora suis</name>
    <dbReference type="NCBI Taxonomy" id="483139"/>
    <lineage>
        <taxon>Eukaryota</taxon>
        <taxon>Sar</taxon>
        <taxon>Alveolata</taxon>
        <taxon>Apicomplexa</taxon>
        <taxon>Conoidasida</taxon>
        <taxon>Coccidia</taxon>
        <taxon>Eucoccidiorida</taxon>
        <taxon>Eimeriorina</taxon>
        <taxon>Sarcocystidae</taxon>
        <taxon>Cystoisospora</taxon>
    </lineage>
</organism>
<accession>A0A2C6JVU8</accession>
<dbReference type="GeneID" id="94430640"/>
<proteinExistence type="predicted"/>
<keyword evidence="1" id="KW-0812">Transmembrane</keyword>
<sequence>MYVDACMHASLITSTSRGQERVNAGGSFSHSFFMSLVLNYDEKREIPIPFFLLFSFSLSLSVFCLHSSKLAMTL</sequence>
<reference evidence="2 3" key="1">
    <citation type="journal article" date="2017" name="Int. J. Parasitol.">
        <title>The genome of the protozoan parasite Cystoisospora suis and a reverse vaccinology approach to identify vaccine candidates.</title>
        <authorList>
            <person name="Palmieri N."/>
            <person name="Shrestha A."/>
            <person name="Ruttkowski B."/>
            <person name="Beck T."/>
            <person name="Vogl C."/>
            <person name="Tomley F."/>
            <person name="Blake D.P."/>
            <person name="Joachim A."/>
        </authorList>
    </citation>
    <scope>NUCLEOTIDE SEQUENCE [LARGE SCALE GENOMIC DNA]</scope>
    <source>
        <strain evidence="2 3">Wien I</strain>
    </source>
</reference>
<gene>
    <name evidence="2" type="ORF">CSUI_007281</name>
</gene>
<evidence type="ECO:0000313" key="2">
    <source>
        <dbReference type="EMBL" id="PHJ18891.1"/>
    </source>
</evidence>